<reference evidence="1 2" key="1">
    <citation type="journal article" date="2019" name="Sci. Rep.">
        <title>Orb-weaving spider Araneus ventricosus genome elucidates the spidroin gene catalogue.</title>
        <authorList>
            <person name="Kono N."/>
            <person name="Nakamura H."/>
            <person name="Ohtoshi R."/>
            <person name="Moran D.A.P."/>
            <person name="Shinohara A."/>
            <person name="Yoshida Y."/>
            <person name="Fujiwara M."/>
            <person name="Mori M."/>
            <person name="Tomita M."/>
            <person name="Arakawa K."/>
        </authorList>
    </citation>
    <scope>NUCLEOTIDE SEQUENCE [LARGE SCALE GENOMIC DNA]</scope>
</reference>
<name>A0A4Y2GSF9_ARAVE</name>
<gene>
    <name evidence="1" type="ORF">AVEN_43482_1</name>
</gene>
<protein>
    <submittedName>
        <fullName evidence="1">Uncharacterized protein</fullName>
    </submittedName>
</protein>
<evidence type="ECO:0000313" key="2">
    <source>
        <dbReference type="Proteomes" id="UP000499080"/>
    </source>
</evidence>
<dbReference type="AlphaFoldDB" id="A0A4Y2GSF9"/>
<sequence length="106" mass="11783">MNQLVGNTQLELLAKQPSRTPKFAHCAVAKLHIVNRKLKFPPIEFGGSLAASSSLANDELCDANFFGSPPLGFLLFEMDLPYITSCYSDRRQRDNLASRVLVADRQ</sequence>
<dbReference type="Proteomes" id="UP000499080">
    <property type="component" value="Unassembled WGS sequence"/>
</dbReference>
<keyword evidence="2" id="KW-1185">Reference proteome</keyword>
<dbReference type="EMBL" id="BGPR01001528">
    <property type="protein sequence ID" value="GBM56107.1"/>
    <property type="molecule type" value="Genomic_DNA"/>
</dbReference>
<proteinExistence type="predicted"/>
<organism evidence="1 2">
    <name type="scientific">Araneus ventricosus</name>
    <name type="common">Orbweaver spider</name>
    <name type="synonym">Epeira ventricosa</name>
    <dbReference type="NCBI Taxonomy" id="182803"/>
    <lineage>
        <taxon>Eukaryota</taxon>
        <taxon>Metazoa</taxon>
        <taxon>Ecdysozoa</taxon>
        <taxon>Arthropoda</taxon>
        <taxon>Chelicerata</taxon>
        <taxon>Arachnida</taxon>
        <taxon>Araneae</taxon>
        <taxon>Araneomorphae</taxon>
        <taxon>Entelegynae</taxon>
        <taxon>Araneoidea</taxon>
        <taxon>Araneidae</taxon>
        <taxon>Araneus</taxon>
    </lineage>
</organism>
<comment type="caution">
    <text evidence="1">The sequence shown here is derived from an EMBL/GenBank/DDBJ whole genome shotgun (WGS) entry which is preliminary data.</text>
</comment>
<evidence type="ECO:0000313" key="1">
    <source>
        <dbReference type="EMBL" id="GBM56107.1"/>
    </source>
</evidence>
<accession>A0A4Y2GSF9</accession>